<proteinExistence type="predicted"/>
<evidence type="ECO:0000256" key="1">
    <source>
        <dbReference type="SAM" id="MobiDB-lite"/>
    </source>
</evidence>
<dbReference type="OrthoDB" id="10370237at2759"/>
<evidence type="ECO:0000313" key="2">
    <source>
        <dbReference type="EMBL" id="EGG05694.1"/>
    </source>
</evidence>
<gene>
    <name evidence="2" type="ORF">MELLADRAFT_63978</name>
</gene>
<protein>
    <submittedName>
        <fullName evidence="2">Uncharacterized protein</fullName>
    </submittedName>
</protein>
<evidence type="ECO:0000313" key="3">
    <source>
        <dbReference type="Proteomes" id="UP000001072"/>
    </source>
</evidence>
<dbReference type="HOGENOM" id="CLU_1971030_0_0_1"/>
<reference evidence="3" key="1">
    <citation type="journal article" date="2011" name="Proc. Natl. Acad. Sci. U.S.A.">
        <title>Obligate biotrophy features unraveled by the genomic analysis of rust fungi.</title>
        <authorList>
            <person name="Duplessis S."/>
            <person name="Cuomo C.A."/>
            <person name="Lin Y.-C."/>
            <person name="Aerts A."/>
            <person name="Tisserant E."/>
            <person name="Veneault-Fourrey C."/>
            <person name="Joly D.L."/>
            <person name="Hacquard S."/>
            <person name="Amselem J."/>
            <person name="Cantarel B.L."/>
            <person name="Chiu R."/>
            <person name="Coutinho P.M."/>
            <person name="Feau N."/>
            <person name="Field M."/>
            <person name="Frey P."/>
            <person name="Gelhaye E."/>
            <person name="Goldberg J."/>
            <person name="Grabherr M.G."/>
            <person name="Kodira C.D."/>
            <person name="Kohler A."/>
            <person name="Kuees U."/>
            <person name="Lindquist E.A."/>
            <person name="Lucas S.M."/>
            <person name="Mago R."/>
            <person name="Mauceli E."/>
            <person name="Morin E."/>
            <person name="Murat C."/>
            <person name="Pangilinan J.L."/>
            <person name="Park R."/>
            <person name="Pearson M."/>
            <person name="Quesneville H."/>
            <person name="Rouhier N."/>
            <person name="Sakthikumar S."/>
            <person name="Salamov A.A."/>
            <person name="Schmutz J."/>
            <person name="Selles B."/>
            <person name="Shapiro H."/>
            <person name="Tanguay P."/>
            <person name="Tuskan G.A."/>
            <person name="Henrissat B."/>
            <person name="Van de Peer Y."/>
            <person name="Rouze P."/>
            <person name="Ellis J.G."/>
            <person name="Dodds P.N."/>
            <person name="Schein J.E."/>
            <person name="Zhong S."/>
            <person name="Hamelin R.C."/>
            <person name="Grigoriev I.V."/>
            <person name="Szabo L.J."/>
            <person name="Martin F."/>
        </authorList>
    </citation>
    <scope>NUCLEOTIDE SEQUENCE [LARGE SCALE GENOMIC DNA]</scope>
    <source>
        <strain evidence="3">98AG31 / pathotype 3-4-7</strain>
    </source>
</reference>
<organism evidence="3">
    <name type="scientific">Melampsora larici-populina (strain 98AG31 / pathotype 3-4-7)</name>
    <name type="common">Poplar leaf rust fungus</name>
    <dbReference type="NCBI Taxonomy" id="747676"/>
    <lineage>
        <taxon>Eukaryota</taxon>
        <taxon>Fungi</taxon>
        <taxon>Dikarya</taxon>
        <taxon>Basidiomycota</taxon>
        <taxon>Pucciniomycotina</taxon>
        <taxon>Pucciniomycetes</taxon>
        <taxon>Pucciniales</taxon>
        <taxon>Melampsoraceae</taxon>
        <taxon>Melampsora</taxon>
    </lineage>
</organism>
<accession>F4RPP9</accession>
<dbReference type="KEGG" id="mlr:MELLADRAFT_63978"/>
<dbReference type="VEuPathDB" id="FungiDB:MELLADRAFT_63978"/>
<sequence>MTNVFKFTIPRPLHKFIIPRGYDYNLASAEELEEIFQIFFPNTVITRPVGPLTREASIERFKDLVLPCILACSIWRPEEDLLVYFEDMVHAAPGTADKPSTPPQQSERTMIMIPHTSPLDPDSSYAA</sequence>
<keyword evidence="3" id="KW-1185">Reference proteome</keyword>
<dbReference type="Proteomes" id="UP000001072">
    <property type="component" value="Unassembled WGS sequence"/>
</dbReference>
<dbReference type="RefSeq" id="XP_007411183.1">
    <property type="nucleotide sequence ID" value="XM_007411121.1"/>
</dbReference>
<dbReference type="EMBL" id="GL883112">
    <property type="protein sequence ID" value="EGG05694.1"/>
    <property type="molecule type" value="Genomic_DNA"/>
</dbReference>
<dbReference type="AlphaFoldDB" id="F4RPP9"/>
<dbReference type="InParanoid" id="F4RPP9"/>
<name>F4RPP9_MELLP</name>
<dbReference type="GeneID" id="18930183"/>
<feature type="region of interest" description="Disordered" evidence="1">
    <location>
        <begin position="93"/>
        <end position="127"/>
    </location>
</feature>